<organism evidence="4 5">
    <name type="scientific">Streptomyces violaceus</name>
    <name type="common">Streptomyces venezuelae</name>
    <dbReference type="NCBI Taxonomy" id="1936"/>
    <lineage>
        <taxon>Bacteria</taxon>
        <taxon>Bacillati</taxon>
        <taxon>Actinomycetota</taxon>
        <taxon>Actinomycetes</taxon>
        <taxon>Kitasatosporales</taxon>
        <taxon>Streptomycetaceae</taxon>
        <taxon>Streptomyces</taxon>
    </lineage>
</organism>
<dbReference type="PANTHER" id="PTHR45527">
    <property type="entry name" value="NONRIBOSOMAL PEPTIDE SYNTHETASE"/>
    <property type="match status" value="1"/>
</dbReference>
<evidence type="ECO:0000256" key="2">
    <source>
        <dbReference type="ARBA" id="ARBA00022553"/>
    </source>
</evidence>
<dbReference type="Proteomes" id="UP001249394">
    <property type="component" value="Chromosome"/>
</dbReference>
<dbReference type="Gene3D" id="1.10.1200.10">
    <property type="entry name" value="ACP-like"/>
    <property type="match status" value="1"/>
</dbReference>
<protein>
    <submittedName>
        <fullName evidence="4">Phosphopantetheine-binding protein</fullName>
    </submittedName>
</protein>
<dbReference type="PANTHER" id="PTHR45527:SF1">
    <property type="entry name" value="FATTY ACID SYNTHASE"/>
    <property type="match status" value="1"/>
</dbReference>
<evidence type="ECO:0000256" key="1">
    <source>
        <dbReference type="ARBA" id="ARBA00022450"/>
    </source>
</evidence>
<keyword evidence="1" id="KW-0596">Phosphopantetheine</keyword>
<name>A0ABY9UHD7_STRVL</name>
<dbReference type="InterPro" id="IPR009081">
    <property type="entry name" value="PP-bd_ACP"/>
</dbReference>
<accession>A0ABY9UHD7</accession>
<dbReference type="SUPFAM" id="SSF47336">
    <property type="entry name" value="ACP-like"/>
    <property type="match status" value="1"/>
</dbReference>
<proteinExistence type="predicted"/>
<dbReference type="Pfam" id="PF00550">
    <property type="entry name" value="PP-binding"/>
    <property type="match status" value="1"/>
</dbReference>
<dbReference type="SMART" id="SM00823">
    <property type="entry name" value="PKS_PP"/>
    <property type="match status" value="1"/>
</dbReference>
<keyword evidence="5" id="KW-1185">Reference proteome</keyword>
<dbReference type="InterPro" id="IPR020806">
    <property type="entry name" value="PKS_PP-bd"/>
</dbReference>
<gene>
    <name evidence="4" type="ORF">RI060_20885</name>
</gene>
<keyword evidence="2" id="KW-0597">Phosphoprotein</keyword>
<sequence length="105" mass="11450">MTDPTEDIRRIWSTVLGTEVQDTEVNFFDVGGHSLLVMVLQEHLEELAAREIALEDLFEHPTIRAQADLLAAGPAVDAAVDVGLGARARSQLLGRNRSEAAEDRA</sequence>
<feature type="domain" description="Polyketide synthase-like phosphopantetheine-binding" evidence="3">
    <location>
        <begin position="5"/>
        <end position="74"/>
    </location>
</feature>
<evidence type="ECO:0000259" key="3">
    <source>
        <dbReference type="SMART" id="SM00823"/>
    </source>
</evidence>
<evidence type="ECO:0000313" key="4">
    <source>
        <dbReference type="EMBL" id="WND19656.1"/>
    </source>
</evidence>
<dbReference type="InterPro" id="IPR036736">
    <property type="entry name" value="ACP-like_sf"/>
</dbReference>
<reference evidence="4 5" key="1">
    <citation type="submission" date="2023-09" db="EMBL/GenBank/DDBJ databases">
        <title>The genome sequence of Streptomyces anthocyanicus.</title>
        <authorList>
            <person name="Mo P."/>
        </authorList>
    </citation>
    <scope>NUCLEOTIDE SEQUENCE [LARGE SCALE GENOMIC DNA]</scope>
    <source>
        <strain evidence="4 5">JCM 4387</strain>
    </source>
</reference>
<dbReference type="EMBL" id="CP134213">
    <property type="protein sequence ID" value="WND19656.1"/>
    <property type="molecule type" value="Genomic_DNA"/>
</dbReference>
<evidence type="ECO:0000313" key="5">
    <source>
        <dbReference type="Proteomes" id="UP001249394"/>
    </source>
</evidence>